<proteinExistence type="predicted"/>
<evidence type="ECO:0000256" key="1">
    <source>
        <dbReference type="SAM" id="MobiDB-lite"/>
    </source>
</evidence>
<dbReference type="EMBL" id="BGZK01001087">
    <property type="protein sequence ID" value="GBP70808.1"/>
    <property type="molecule type" value="Genomic_DNA"/>
</dbReference>
<dbReference type="AlphaFoldDB" id="A0A4C1Y4H3"/>
<feature type="region of interest" description="Disordered" evidence="1">
    <location>
        <begin position="65"/>
        <end position="92"/>
    </location>
</feature>
<sequence>MRGHPSPPLAPTNSSPPSAELLFNLKRRNVLTKRISIESRQTGALQIVPHKIYGHQPAAACYASSRNDGAASNGQRAINRTGAPAPPAARRRPLRYIRPAQTWTSESQLPPAANTLKTAWSGLNHRHRLFNKTPLVTIQPAKDR</sequence>
<organism evidence="2 3">
    <name type="scientific">Eumeta variegata</name>
    <name type="common">Bagworm moth</name>
    <name type="synonym">Eumeta japonica</name>
    <dbReference type="NCBI Taxonomy" id="151549"/>
    <lineage>
        <taxon>Eukaryota</taxon>
        <taxon>Metazoa</taxon>
        <taxon>Ecdysozoa</taxon>
        <taxon>Arthropoda</taxon>
        <taxon>Hexapoda</taxon>
        <taxon>Insecta</taxon>
        <taxon>Pterygota</taxon>
        <taxon>Neoptera</taxon>
        <taxon>Endopterygota</taxon>
        <taxon>Lepidoptera</taxon>
        <taxon>Glossata</taxon>
        <taxon>Ditrysia</taxon>
        <taxon>Tineoidea</taxon>
        <taxon>Psychidae</taxon>
        <taxon>Oiketicinae</taxon>
        <taxon>Eumeta</taxon>
    </lineage>
</organism>
<gene>
    <name evidence="2" type="ORF">EVAR_54321_1</name>
</gene>
<name>A0A4C1Y4H3_EUMVA</name>
<accession>A0A4C1Y4H3</accession>
<protein>
    <submittedName>
        <fullName evidence="2">Uncharacterized protein</fullName>
    </submittedName>
</protein>
<dbReference type="Proteomes" id="UP000299102">
    <property type="component" value="Unassembled WGS sequence"/>
</dbReference>
<reference evidence="2 3" key="1">
    <citation type="journal article" date="2019" name="Commun. Biol.">
        <title>The bagworm genome reveals a unique fibroin gene that provides high tensile strength.</title>
        <authorList>
            <person name="Kono N."/>
            <person name="Nakamura H."/>
            <person name="Ohtoshi R."/>
            <person name="Tomita M."/>
            <person name="Numata K."/>
            <person name="Arakawa K."/>
        </authorList>
    </citation>
    <scope>NUCLEOTIDE SEQUENCE [LARGE SCALE GENOMIC DNA]</scope>
</reference>
<keyword evidence="3" id="KW-1185">Reference proteome</keyword>
<feature type="compositionally biased region" description="Polar residues" evidence="1">
    <location>
        <begin position="65"/>
        <end position="78"/>
    </location>
</feature>
<evidence type="ECO:0000313" key="2">
    <source>
        <dbReference type="EMBL" id="GBP70808.1"/>
    </source>
</evidence>
<comment type="caution">
    <text evidence="2">The sequence shown here is derived from an EMBL/GenBank/DDBJ whole genome shotgun (WGS) entry which is preliminary data.</text>
</comment>
<evidence type="ECO:0000313" key="3">
    <source>
        <dbReference type="Proteomes" id="UP000299102"/>
    </source>
</evidence>